<evidence type="ECO:0000313" key="2">
    <source>
        <dbReference type="EMBL" id="CAE09295.1"/>
    </source>
</evidence>
<dbReference type="KEGG" id="wsu:WS0131"/>
<evidence type="ECO:0000259" key="1">
    <source>
        <dbReference type="SMART" id="SM00881"/>
    </source>
</evidence>
<dbReference type="SMART" id="SM00881">
    <property type="entry name" value="CoA_binding"/>
    <property type="match status" value="1"/>
</dbReference>
<dbReference type="eggNOG" id="COG1832">
    <property type="taxonomic scope" value="Bacteria"/>
</dbReference>
<keyword evidence="3" id="KW-1185">Reference proteome</keyword>
<dbReference type="Pfam" id="PF13380">
    <property type="entry name" value="CoA_binding_2"/>
    <property type="match status" value="1"/>
</dbReference>
<evidence type="ECO:0000313" key="3">
    <source>
        <dbReference type="Proteomes" id="UP000000422"/>
    </source>
</evidence>
<dbReference type="InterPro" id="IPR036291">
    <property type="entry name" value="NAD(P)-bd_dom_sf"/>
</dbReference>
<reference evidence="2 3" key="1">
    <citation type="journal article" date="2003" name="Proc. Natl. Acad. Sci. U.S.A.">
        <title>Complete genome sequence and analysis of Wolinella succinogenes.</title>
        <authorList>
            <person name="Baar C."/>
            <person name="Eppinger M."/>
            <person name="Raddatz G."/>
            <person name="Simon JM."/>
            <person name="Lanz C."/>
            <person name="Klimmek O."/>
            <person name="Nandakumar R."/>
            <person name="Gross R."/>
            <person name="Rosinus A."/>
            <person name="Keller H."/>
            <person name="Jagtap P."/>
            <person name="Linke B."/>
            <person name="Meyer F."/>
            <person name="Lederer H."/>
            <person name="Schuster S.C."/>
        </authorList>
    </citation>
    <scope>NUCLEOTIDE SEQUENCE [LARGE SCALE GENOMIC DNA]</scope>
    <source>
        <strain evidence="3">ATCC 29543 / DSM 1740 / CCUG 13145 / JCM 31913 / LMG 7466 / NCTC 11488 / FDC 602W</strain>
    </source>
</reference>
<dbReference type="AlphaFoldDB" id="Q7MAN3"/>
<sequence>MECPLPSRGIYPDSWLKEILLCAKRIAIIGLSPDEDKDSHKVARYLLEQGYEVIPIYPKEETILGQKVYRNLGEVHGFVDIVDVFRKSQALTPIAIEARERGGIDVLWGQLGVQNQEAEQILEHSGVRVVQNLCIKLEHQRLFSK</sequence>
<dbReference type="PANTHER" id="PTHR33303">
    <property type="entry name" value="CYTOPLASMIC PROTEIN-RELATED"/>
    <property type="match status" value="1"/>
</dbReference>
<dbReference type="Gene3D" id="3.40.50.720">
    <property type="entry name" value="NAD(P)-binding Rossmann-like Domain"/>
    <property type="match status" value="1"/>
</dbReference>
<organism evidence="3">
    <name type="scientific">Wolinella succinogenes (strain ATCC 29543 / DSM 1740 / CCUG 13145 / JCM 31913 / LMG 7466 / NCTC 11488 / FDC 602W)</name>
    <name type="common">Vibrio succinogenes</name>
    <dbReference type="NCBI Taxonomy" id="273121"/>
    <lineage>
        <taxon>Bacteria</taxon>
        <taxon>Pseudomonadati</taxon>
        <taxon>Campylobacterota</taxon>
        <taxon>Epsilonproteobacteria</taxon>
        <taxon>Campylobacterales</taxon>
        <taxon>Helicobacteraceae</taxon>
        <taxon>Wolinella</taxon>
    </lineage>
</organism>
<protein>
    <submittedName>
        <fullName evidence="2">BH2141 PROTEIN</fullName>
    </submittedName>
</protein>
<gene>
    <name evidence="2" type="ordered locus">WS0131</name>
</gene>
<dbReference type="RefSeq" id="WP_011138095.1">
    <property type="nucleotide sequence ID" value="NC_005090.1"/>
</dbReference>
<dbReference type="SUPFAM" id="SSF51735">
    <property type="entry name" value="NAD(P)-binding Rossmann-fold domains"/>
    <property type="match status" value="1"/>
</dbReference>
<dbReference type="STRING" id="273121.WS0131"/>
<dbReference type="InterPro" id="IPR003781">
    <property type="entry name" value="CoA-bd"/>
</dbReference>
<dbReference type="PANTHER" id="PTHR33303:SF2">
    <property type="entry name" value="COA-BINDING DOMAIN-CONTAINING PROTEIN"/>
    <property type="match status" value="1"/>
</dbReference>
<feature type="domain" description="CoA-binding" evidence="1">
    <location>
        <begin position="20"/>
        <end position="113"/>
    </location>
</feature>
<dbReference type="Proteomes" id="UP000000422">
    <property type="component" value="Chromosome"/>
</dbReference>
<dbReference type="HOGENOM" id="CLU_112567_0_0_7"/>
<dbReference type="EMBL" id="BX571657">
    <property type="protein sequence ID" value="CAE09295.1"/>
    <property type="molecule type" value="Genomic_DNA"/>
</dbReference>
<proteinExistence type="predicted"/>
<accession>Q7MAN3</accession>
<name>Q7MAN3_WOLSU</name>